<evidence type="ECO:0000256" key="1">
    <source>
        <dbReference type="ARBA" id="ARBA00004167"/>
    </source>
</evidence>
<dbReference type="GO" id="GO:0008360">
    <property type="term" value="P:regulation of cell shape"/>
    <property type="evidence" value="ECO:0007669"/>
    <property type="project" value="UniProtKB-KW"/>
</dbReference>
<dbReference type="InterPro" id="IPR001460">
    <property type="entry name" value="PCN-bd_Tpept"/>
</dbReference>
<evidence type="ECO:0000256" key="11">
    <source>
        <dbReference type="SAM" id="Phobius"/>
    </source>
</evidence>
<dbReference type="Proteomes" id="UP000190080">
    <property type="component" value="Unassembled WGS sequence"/>
</dbReference>
<evidence type="ECO:0000256" key="8">
    <source>
        <dbReference type="ARBA" id="ARBA00022989"/>
    </source>
</evidence>
<keyword evidence="10" id="KW-0961">Cell wall biogenesis/degradation</keyword>
<dbReference type="GO" id="GO:0008658">
    <property type="term" value="F:penicillin binding"/>
    <property type="evidence" value="ECO:0007669"/>
    <property type="project" value="InterPro"/>
</dbReference>
<comment type="caution">
    <text evidence="14">The sequence shown here is derived from an EMBL/GenBank/DDBJ whole genome shotgun (WGS) entry which is preliminary data.</text>
</comment>
<comment type="subcellular location">
    <subcellularLocation>
        <location evidence="2">Cell membrane</location>
    </subcellularLocation>
    <subcellularLocation>
        <location evidence="1">Membrane</location>
        <topology evidence="1">Single-pass membrane protein</topology>
    </subcellularLocation>
</comment>
<evidence type="ECO:0000256" key="6">
    <source>
        <dbReference type="ARBA" id="ARBA00022960"/>
    </source>
</evidence>
<keyword evidence="6" id="KW-0133">Cell shape</keyword>
<dbReference type="GO" id="GO:0071555">
    <property type="term" value="P:cell wall organization"/>
    <property type="evidence" value="ECO:0007669"/>
    <property type="project" value="UniProtKB-KW"/>
</dbReference>
<dbReference type="AlphaFoldDB" id="A0A1V4IVE5"/>
<dbReference type="InterPro" id="IPR036138">
    <property type="entry name" value="PBP_dimer_sf"/>
</dbReference>
<dbReference type="GO" id="GO:0009252">
    <property type="term" value="P:peptidoglycan biosynthetic process"/>
    <property type="evidence" value="ECO:0007669"/>
    <property type="project" value="UniProtKB-KW"/>
</dbReference>
<evidence type="ECO:0000256" key="9">
    <source>
        <dbReference type="ARBA" id="ARBA00023136"/>
    </source>
</evidence>
<dbReference type="Gene3D" id="3.90.1310.10">
    <property type="entry name" value="Penicillin-binding protein 2a (Domain 2)"/>
    <property type="match status" value="1"/>
</dbReference>
<evidence type="ECO:0000256" key="3">
    <source>
        <dbReference type="ARBA" id="ARBA00007171"/>
    </source>
</evidence>
<keyword evidence="5 11" id="KW-0812">Transmembrane</keyword>
<keyword evidence="9 11" id="KW-0472">Membrane</keyword>
<dbReference type="SUPFAM" id="SSF56601">
    <property type="entry name" value="beta-lactamase/transpeptidase-like"/>
    <property type="match status" value="1"/>
</dbReference>
<evidence type="ECO:0000259" key="12">
    <source>
        <dbReference type="Pfam" id="PF00905"/>
    </source>
</evidence>
<dbReference type="STRING" id="1450648.CLORY_09390"/>
<evidence type="ECO:0000259" key="13">
    <source>
        <dbReference type="Pfam" id="PF03717"/>
    </source>
</evidence>
<keyword evidence="14" id="KW-0808">Transferase</keyword>
<keyword evidence="14" id="KW-0328">Glycosyltransferase</keyword>
<dbReference type="EC" id="2.4.1.129" evidence="14"/>
<keyword evidence="4" id="KW-1003">Cell membrane</keyword>
<dbReference type="GO" id="GO:0016757">
    <property type="term" value="F:glycosyltransferase activity"/>
    <property type="evidence" value="ECO:0007669"/>
    <property type="project" value="UniProtKB-KW"/>
</dbReference>
<organism evidence="14 15">
    <name type="scientific">Clostridium oryzae</name>
    <dbReference type="NCBI Taxonomy" id="1450648"/>
    <lineage>
        <taxon>Bacteria</taxon>
        <taxon>Bacillati</taxon>
        <taxon>Bacillota</taxon>
        <taxon>Clostridia</taxon>
        <taxon>Eubacteriales</taxon>
        <taxon>Clostridiaceae</taxon>
        <taxon>Clostridium</taxon>
    </lineage>
</organism>
<keyword evidence="8 11" id="KW-1133">Transmembrane helix</keyword>
<dbReference type="PANTHER" id="PTHR30627">
    <property type="entry name" value="PEPTIDOGLYCAN D,D-TRANSPEPTIDASE"/>
    <property type="match status" value="1"/>
</dbReference>
<feature type="domain" description="Penicillin-binding protein transpeptidase" evidence="12">
    <location>
        <begin position="757"/>
        <end position="907"/>
    </location>
</feature>
<dbReference type="GO" id="GO:0005886">
    <property type="term" value="C:plasma membrane"/>
    <property type="evidence" value="ECO:0007669"/>
    <property type="project" value="UniProtKB-SubCell"/>
</dbReference>
<reference evidence="14 15" key="1">
    <citation type="submission" date="2017-03" db="EMBL/GenBank/DDBJ databases">
        <title>Genome sequence of Clostridium oryzae DSM 28571.</title>
        <authorList>
            <person name="Poehlein A."/>
            <person name="Daniel R."/>
        </authorList>
    </citation>
    <scope>NUCLEOTIDE SEQUENCE [LARGE SCALE GENOMIC DNA]</scope>
    <source>
        <strain evidence="14 15">DSM 28571</strain>
    </source>
</reference>
<gene>
    <name evidence="14" type="primary">ftsI_2</name>
    <name evidence="14" type="ORF">CLORY_09390</name>
</gene>
<comment type="similarity">
    <text evidence="3">Belongs to the transpeptidase family.</text>
</comment>
<keyword evidence="15" id="KW-1185">Reference proteome</keyword>
<dbReference type="PANTHER" id="PTHR30627:SF2">
    <property type="entry name" value="PEPTIDOGLYCAN D,D-TRANSPEPTIDASE MRDA"/>
    <property type="match status" value="1"/>
</dbReference>
<evidence type="ECO:0000256" key="2">
    <source>
        <dbReference type="ARBA" id="ARBA00004236"/>
    </source>
</evidence>
<protein>
    <submittedName>
        <fullName evidence="14">Peptidoglycan synthase FtsI</fullName>
        <ecNumber evidence="14">2.4.1.129</ecNumber>
    </submittedName>
</protein>
<keyword evidence="7" id="KW-0573">Peptidoglycan synthesis</keyword>
<dbReference type="Pfam" id="PF03717">
    <property type="entry name" value="PBP_dimer"/>
    <property type="match status" value="1"/>
</dbReference>
<dbReference type="Gene3D" id="3.40.710.10">
    <property type="entry name" value="DD-peptidase/beta-lactamase superfamily"/>
    <property type="match status" value="2"/>
</dbReference>
<evidence type="ECO:0000256" key="4">
    <source>
        <dbReference type="ARBA" id="ARBA00022475"/>
    </source>
</evidence>
<sequence>MRRLKKKKKIFNRFTALILIMFMIFSVIVTRLTSLQIINADEYIAKANTKSIRQISEQAPRGKIIDSKGVVLATNKQSYTIVYMEPENVEKSFFPTFKKVFRYLEKSKEKGKNDKLLDELQLKVNPYRFEFSSSVEKVKQAQEIQFKKDRQMQGFVEKKLFDKIKNDTELTDADKKKVNEALLKMTPEETFDYLVYKYHLYKLLGLSSEKQSELRDKVKHKKISYHQIKEMLLKKYSVDELRKYLLVKDKIELQKYTVYKPVTIASNVSKRMALLFEQIKGELPGIDVKLQPIRCYPKGSLGSDFIGYISKIPESSSSRYEERGYDVSSDYIGMAGLESAFEDRLKGSKGGTTVRVNNEGRATEELFKLDPYPGQNVILTIDSKLQKTAEDALQQRMTALQVNRHPEQGMDTGNATSGAAVAIDVKTGAILAMASLPKYNPNVFSIPGRLTAKKSRELFSPDYRSFAKKYIERMNLSVSPNYLFDFKQNRDKYNIYPKPFTNYATTAIPCGSTFKPLTAIAALETGVLQPNETIRDEGVYKVHNYNRSCWLWKEHHATHGIIDVGTALEKSCNYFFYELGNRLYNLGGLNELAKYAWKFGLGVNPKSNAKRSTGLEIYEGFGNVYNDSTDKQLSANSFKFDIAKMLKEGRYRSFSFTPIDIYYNASDKQVIADAKAAIKDRFKIAITGEYDKNQSAFYNKLQKDFLKLFKDLIDVLPEDEKETYQPNDPTQMSTALANMVTYDFIPQIQTPANVYNASIGQGINQFTPVQLANYIATFANGGTRYKAHLVSEFKDASGKIIEKYKPEVVERIKLKQSTIDAVKKGMRKVTDENGTAGSTFANFPIQTAGKTGSGTYLENGKQEKVGRTSYGVYLGFAPLNNPEIAVCVVIYNGGHGGYVSEVAKKIYEQHFHLRENDISKERIAKE</sequence>
<name>A0A1V4IVE5_9CLOT</name>
<accession>A0A1V4IVE5</accession>
<evidence type="ECO:0000256" key="5">
    <source>
        <dbReference type="ARBA" id="ARBA00022692"/>
    </source>
</evidence>
<evidence type="ECO:0000313" key="14">
    <source>
        <dbReference type="EMBL" id="OPJ63755.1"/>
    </source>
</evidence>
<dbReference type="InterPro" id="IPR012338">
    <property type="entry name" value="Beta-lactam/transpept-like"/>
</dbReference>
<dbReference type="Pfam" id="PF00905">
    <property type="entry name" value="Transpeptidase"/>
    <property type="match status" value="2"/>
</dbReference>
<proteinExistence type="inferred from homology"/>
<evidence type="ECO:0000256" key="7">
    <source>
        <dbReference type="ARBA" id="ARBA00022984"/>
    </source>
</evidence>
<dbReference type="EMBL" id="MZGV01000007">
    <property type="protein sequence ID" value="OPJ63755.1"/>
    <property type="molecule type" value="Genomic_DNA"/>
</dbReference>
<dbReference type="InterPro" id="IPR050515">
    <property type="entry name" value="Beta-lactam/transpept"/>
</dbReference>
<feature type="domain" description="Penicillin-binding protein dimerisation" evidence="13">
    <location>
        <begin position="57"/>
        <end position="365"/>
    </location>
</feature>
<feature type="domain" description="Penicillin-binding protein transpeptidase" evidence="12">
    <location>
        <begin position="418"/>
        <end position="609"/>
    </location>
</feature>
<evidence type="ECO:0000256" key="10">
    <source>
        <dbReference type="ARBA" id="ARBA00023316"/>
    </source>
</evidence>
<evidence type="ECO:0000313" key="15">
    <source>
        <dbReference type="Proteomes" id="UP000190080"/>
    </source>
</evidence>
<feature type="transmembrane region" description="Helical" evidence="11">
    <location>
        <begin position="12"/>
        <end position="32"/>
    </location>
</feature>
<dbReference type="SUPFAM" id="SSF56519">
    <property type="entry name" value="Penicillin binding protein dimerisation domain"/>
    <property type="match status" value="1"/>
</dbReference>
<dbReference type="GO" id="GO:0071972">
    <property type="term" value="F:peptidoglycan L,D-transpeptidase activity"/>
    <property type="evidence" value="ECO:0007669"/>
    <property type="project" value="TreeGrafter"/>
</dbReference>
<dbReference type="InterPro" id="IPR005311">
    <property type="entry name" value="PBP_dimer"/>
</dbReference>